<name>A0AAD1D5K7_SPHMI</name>
<feature type="region of interest" description="Disordered" evidence="5">
    <location>
        <begin position="1"/>
        <end position="30"/>
    </location>
</feature>
<dbReference type="GO" id="GO:0000976">
    <property type="term" value="F:transcription cis-regulatory region binding"/>
    <property type="evidence" value="ECO:0007669"/>
    <property type="project" value="TreeGrafter"/>
</dbReference>
<dbReference type="PROSITE" id="PS50977">
    <property type="entry name" value="HTH_TETR_2"/>
    <property type="match status" value="1"/>
</dbReference>
<dbReference type="InterPro" id="IPR050109">
    <property type="entry name" value="HTH-type_TetR-like_transc_reg"/>
</dbReference>
<evidence type="ECO:0000256" key="2">
    <source>
        <dbReference type="ARBA" id="ARBA00023125"/>
    </source>
</evidence>
<protein>
    <submittedName>
        <fullName evidence="8">TetR family transcriptional regulator</fullName>
    </submittedName>
</protein>
<dbReference type="Pfam" id="PF00440">
    <property type="entry name" value="TetR_N"/>
    <property type="match status" value="1"/>
</dbReference>
<dbReference type="PANTHER" id="PTHR30055:SF234">
    <property type="entry name" value="HTH-TYPE TRANSCRIPTIONAL REGULATOR BETI"/>
    <property type="match status" value="1"/>
</dbReference>
<accession>A0AAD1D5K7</accession>
<sequence>MAETKTRIARKSAPAPAPKKDPALPRTNKGRMRRLKLREAAMDLLKSHSYHELKLEQIASAAEIPTSVFYHYFPNKRTLILELLDEVFARFEKTVVQAGPFGSFENGVIAHNREMLKLYRDNAGLMRCLSEVDEPEFAQIWRRKLNMWHDRVGTGLAQFVDPEHRNEVELAALSLTVGGITEMIAQELYVVQNRTLRHLLPDLETATSYVATIWVRLLFLKPHSKITDGRFDSLLHLRDLD</sequence>
<dbReference type="InterPro" id="IPR001647">
    <property type="entry name" value="HTH_TetR"/>
</dbReference>
<evidence type="ECO:0000313" key="9">
    <source>
        <dbReference type="Proteomes" id="UP000275727"/>
    </source>
</evidence>
<dbReference type="Gene3D" id="1.10.10.60">
    <property type="entry name" value="Homeodomain-like"/>
    <property type="match status" value="1"/>
</dbReference>
<dbReference type="PANTHER" id="PTHR30055">
    <property type="entry name" value="HTH-TYPE TRANSCRIPTIONAL REGULATOR RUTR"/>
    <property type="match status" value="1"/>
</dbReference>
<dbReference type="EMBL" id="RBWX01000011">
    <property type="protein sequence ID" value="RKS85410.1"/>
    <property type="molecule type" value="Genomic_DNA"/>
</dbReference>
<evidence type="ECO:0000313" key="7">
    <source>
        <dbReference type="EMBL" id="BBE33301.1"/>
    </source>
</evidence>
<reference evidence="8 10" key="2">
    <citation type="submission" date="2018-10" db="EMBL/GenBank/DDBJ databases">
        <title>Genomic Encyclopedia of Type Strains, Phase IV (KMG-IV): sequencing the most valuable type-strain genomes for metagenomic binning, comparative biology and taxonomic classification.</title>
        <authorList>
            <person name="Goeker M."/>
        </authorList>
    </citation>
    <scope>NUCLEOTIDE SEQUENCE [LARGE SCALE GENOMIC DNA]</scope>
    <source>
        <strain evidence="8 10">DSM 19791</strain>
    </source>
</reference>
<dbReference type="EMBL" id="AP018711">
    <property type="protein sequence ID" value="BBE33301.1"/>
    <property type="molecule type" value="Genomic_DNA"/>
</dbReference>
<dbReference type="AlphaFoldDB" id="A0AAD1D5K7"/>
<dbReference type="Gene3D" id="1.10.357.10">
    <property type="entry name" value="Tetracycline Repressor, domain 2"/>
    <property type="match status" value="1"/>
</dbReference>
<dbReference type="InterPro" id="IPR009057">
    <property type="entry name" value="Homeodomain-like_sf"/>
</dbReference>
<evidence type="ECO:0000313" key="10">
    <source>
        <dbReference type="Proteomes" id="UP000276029"/>
    </source>
</evidence>
<evidence type="ECO:0000256" key="4">
    <source>
        <dbReference type="PROSITE-ProRule" id="PRU00335"/>
    </source>
</evidence>
<dbReference type="GO" id="GO:0003700">
    <property type="term" value="F:DNA-binding transcription factor activity"/>
    <property type="evidence" value="ECO:0007669"/>
    <property type="project" value="TreeGrafter"/>
</dbReference>
<keyword evidence="2 4" id="KW-0238">DNA-binding</keyword>
<dbReference type="Proteomes" id="UP000275727">
    <property type="component" value="Chromosome"/>
</dbReference>
<evidence type="ECO:0000259" key="6">
    <source>
        <dbReference type="PROSITE" id="PS50977"/>
    </source>
</evidence>
<dbReference type="Proteomes" id="UP000276029">
    <property type="component" value="Unassembled WGS sequence"/>
</dbReference>
<feature type="domain" description="HTH tetR-type" evidence="6">
    <location>
        <begin position="31"/>
        <end position="91"/>
    </location>
</feature>
<dbReference type="SUPFAM" id="SSF46689">
    <property type="entry name" value="Homeodomain-like"/>
    <property type="match status" value="1"/>
</dbReference>
<evidence type="ECO:0000313" key="8">
    <source>
        <dbReference type="EMBL" id="RKS85410.1"/>
    </source>
</evidence>
<proteinExistence type="predicted"/>
<keyword evidence="10" id="KW-1185">Reference proteome</keyword>
<keyword evidence="1" id="KW-0805">Transcription regulation</keyword>
<keyword evidence="3" id="KW-0804">Transcription</keyword>
<reference evidence="7 9" key="1">
    <citation type="submission" date="2018-06" db="EMBL/GenBank/DDBJ databases">
        <title>Complete Genome Sequence of the Microcystin-Degrading Bacterium Sphingosinicella microcystinivorans Strain B-9.</title>
        <authorList>
            <person name="Jin H."/>
            <person name="Nishizawa T."/>
            <person name="Guo Y."/>
            <person name="Nishizawa A."/>
            <person name="Park H."/>
            <person name="Kato H."/>
            <person name="Tsuji K."/>
            <person name="Harada K."/>
        </authorList>
    </citation>
    <scope>NUCLEOTIDE SEQUENCE [LARGE SCALE GENOMIC DNA]</scope>
    <source>
        <strain evidence="7 9">B9</strain>
    </source>
</reference>
<gene>
    <name evidence="8" type="ORF">DFR51_3327</name>
    <name evidence="7" type="ORF">SmB9_09590</name>
</gene>
<evidence type="ECO:0000256" key="1">
    <source>
        <dbReference type="ARBA" id="ARBA00023015"/>
    </source>
</evidence>
<feature type="DNA-binding region" description="H-T-H motif" evidence="4">
    <location>
        <begin position="54"/>
        <end position="73"/>
    </location>
</feature>
<evidence type="ECO:0000256" key="3">
    <source>
        <dbReference type="ARBA" id="ARBA00023163"/>
    </source>
</evidence>
<dbReference type="KEGG" id="smic:SmB9_09590"/>
<organism evidence="7 9">
    <name type="scientific">Sphingosinicella microcystinivorans</name>
    <dbReference type="NCBI Taxonomy" id="335406"/>
    <lineage>
        <taxon>Bacteria</taxon>
        <taxon>Pseudomonadati</taxon>
        <taxon>Pseudomonadota</taxon>
        <taxon>Alphaproteobacteria</taxon>
        <taxon>Sphingomonadales</taxon>
        <taxon>Sphingosinicellaceae</taxon>
        <taxon>Sphingosinicella</taxon>
    </lineage>
</organism>
<evidence type="ECO:0000256" key="5">
    <source>
        <dbReference type="SAM" id="MobiDB-lite"/>
    </source>
</evidence>